<dbReference type="Proteomes" id="UP001149165">
    <property type="component" value="Unassembled WGS sequence"/>
</dbReference>
<sequence>MSDPFSVASGAVGVISLGLQVCGQIVSYAQAVRGQNDDIQYLATKAEQLRAPLKDLRELIEETKDSSPETANDLKEKTKILRSYVESLEKKVEEAKPVASQSINGKARAGFKKAVYPFKKDALFEIGACLDGMQETLQTTLLT</sequence>
<comment type="caution">
    <text evidence="1">The sequence shown here is derived from an EMBL/GenBank/DDBJ whole genome shotgun (WGS) entry which is preliminary data.</text>
</comment>
<protein>
    <recommendedName>
        <fullName evidence="3">Fungal N-terminal domain-containing protein</fullName>
    </recommendedName>
</protein>
<gene>
    <name evidence="1" type="ORF">N7456_006726</name>
</gene>
<organism evidence="1 2">
    <name type="scientific">Penicillium angulare</name>
    <dbReference type="NCBI Taxonomy" id="116970"/>
    <lineage>
        <taxon>Eukaryota</taxon>
        <taxon>Fungi</taxon>
        <taxon>Dikarya</taxon>
        <taxon>Ascomycota</taxon>
        <taxon>Pezizomycotina</taxon>
        <taxon>Eurotiomycetes</taxon>
        <taxon>Eurotiomycetidae</taxon>
        <taxon>Eurotiales</taxon>
        <taxon>Aspergillaceae</taxon>
        <taxon>Penicillium</taxon>
    </lineage>
</organism>
<dbReference type="Gene3D" id="1.20.120.1020">
    <property type="entry name" value="Prion-inhibition and propagation, HeLo domain"/>
    <property type="match status" value="1"/>
</dbReference>
<reference evidence="1" key="1">
    <citation type="submission" date="2022-11" db="EMBL/GenBank/DDBJ databases">
        <authorList>
            <person name="Petersen C."/>
        </authorList>
    </citation>
    <scope>NUCLEOTIDE SEQUENCE</scope>
    <source>
        <strain evidence="1">IBT 30069</strain>
    </source>
</reference>
<dbReference type="EMBL" id="JAPQKH010000004">
    <property type="protein sequence ID" value="KAJ5100674.1"/>
    <property type="molecule type" value="Genomic_DNA"/>
</dbReference>
<evidence type="ECO:0000313" key="2">
    <source>
        <dbReference type="Proteomes" id="UP001149165"/>
    </source>
</evidence>
<dbReference type="InterPro" id="IPR038305">
    <property type="entry name" value="HeLo_sf"/>
</dbReference>
<dbReference type="OrthoDB" id="1577640at2759"/>
<evidence type="ECO:0000313" key="1">
    <source>
        <dbReference type="EMBL" id="KAJ5100674.1"/>
    </source>
</evidence>
<proteinExistence type="predicted"/>
<dbReference type="AlphaFoldDB" id="A0A9W9FIB8"/>
<evidence type="ECO:0008006" key="3">
    <source>
        <dbReference type="Google" id="ProtNLM"/>
    </source>
</evidence>
<reference evidence="1" key="2">
    <citation type="journal article" date="2023" name="IMA Fungus">
        <title>Comparative genomic study of the Penicillium genus elucidates a diverse pangenome and 15 lateral gene transfer events.</title>
        <authorList>
            <person name="Petersen C."/>
            <person name="Sorensen T."/>
            <person name="Nielsen M.R."/>
            <person name="Sondergaard T.E."/>
            <person name="Sorensen J.L."/>
            <person name="Fitzpatrick D.A."/>
            <person name="Frisvad J.C."/>
            <person name="Nielsen K.L."/>
        </authorList>
    </citation>
    <scope>NUCLEOTIDE SEQUENCE</scope>
    <source>
        <strain evidence="1">IBT 30069</strain>
    </source>
</reference>
<accession>A0A9W9FIB8</accession>
<name>A0A9W9FIB8_9EURO</name>
<keyword evidence="2" id="KW-1185">Reference proteome</keyword>